<feature type="domain" description="Methyl-accepting transducer" evidence="5">
    <location>
        <begin position="225"/>
        <end position="475"/>
    </location>
</feature>
<evidence type="ECO:0000256" key="4">
    <source>
        <dbReference type="SAM" id="Phobius"/>
    </source>
</evidence>
<dbReference type="Gene3D" id="1.10.287.950">
    <property type="entry name" value="Methyl-accepting chemotaxis protein"/>
    <property type="match status" value="1"/>
</dbReference>
<dbReference type="PANTHER" id="PTHR43531">
    <property type="entry name" value="PROTEIN ICFG"/>
    <property type="match status" value="1"/>
</dbReference>
<dbReference type="Pfam" id="PF12729">
    <property type="entry name" value="4HB_MCP_1"/>
    <property type="match status" value="1"/>
</dbReference>
<dbReference type="EMBL" id="WFLN01000005">
    <property type="protein sequence ID" value="KAB8032021.1"/>
    <property type="molecule type" value="Genomic_DNA"/>
</dbReference>
<feature type="transmembrane region" description="Helical" evidence="4">
    <location>
        <begin position="185"/>
        <end position="208"/>
    </location>
</feature>
<dbReference type="SMART" id="SM00283">
    <property type="entry name" value="MA"/>
    <property type="match status" value="1"/>
</dbReference>
<evidence type="ECO:0000256" key="1">
    <source>
        <dbReference type="ARBA" id="ARBA00022500"/>
    </source>
</evidence>
<sequence length="497" mass="54557">MNKKSLSYKLYTSVITILFIVLVSAAYTVFMINKTQGYAAETKRFWLPSVRIAHDYLEDLTLMRQSTLRIMLAQSEQNRKFFIDKWKSETDEIEKLGSEYAAFITSERERKSYTRLQENWYKFKALNGKVVELGKNGKTKEALNIIRDQTDPLLVGMEEELEKLVEINYKGAVNSTKLGANLTNITTITMIIILIITTIIALVIILIIKNSMGSVASGIENLKMQSVSTNKIAVTLKNSSNSLATSITDQAASIHETSAAINEITSMVNRTTENATQSTIVAKAASEKAEEGQATMKRLVKAMETIQESNVQLQNISVIIGQIHTKTAVINDIVAKTELLSLNASIESARAGEYGKGFAVVAEEVGTLAKISGQSASEIQELINKSLEQVNQILDVTKGRVAEGKKVTTEAKESFLQISDDITNMTNVIHQISEATREQEIGVRQIASAMTQIDKATQNSQAASTSAAESSNKLVEQSDNLDLTAKDIELLVKGSVA</sequence>
<keyword evidence="4" id="KW-0812">Transmembrane</keyword>
<evidence type="ECO:0000259" key="5">
    <source>
        <dbReference type="PROSITE" id="PS50111"/>
    </source>
</evidence>
<dbReference type="CDD" id="cd19411">
    <property type="entry name" value="MCP2201-like_sensor"/>
    <property type="match status" value="1"/>
</dbReference>
<dbReference type="GO" id="GO:0007165">
    <property type="term" value="P:signal transduction"/>
    <property type="evidence" value="ECO:0007669"/>
    <property type="project" value="UniProtKB-KW"/>
</dbReference>
<proteinExistence type="inferred from homology"/>
<keyword evidence="4" id="KW-0472">Membrane</keyword>
<dbReference type="RefSeq" id="WP_152212196.1">
    <property type="nucleotide sequence ID" value="NZ_WFLN01000005.1"/>
</dbReference>
<dbReference type="AlphaFoldDB" id="A0A833JG93"/>
<dbReference type="PROSITE" id="PS50111">
    <property type="entry name" value="CHEMOTAXIS_TRANSDUC_2"/>
    <property type="match status" value="1"/>
</dbReference>
<dbReference type="InterPro" id="IPR024478">
    <property type="entry name" value="HlyB_4HB_MCP"/>
</dbReference>
<dbReference type="Proteomes" id="UP000442694">
    <property type="component" value="Unassembled WGS sequence"/>
</dbReference>
<dbReference type="InterPro" id="IPR051310">
    <property type="entry name" value="MCP_chemotaxis"/>
</dbReference>
<protein>
    <recommendedName>
        <fullName evidence="5">Methyl-accepting transducer domain-containing protein</fullName>
    </recommendedName>
</protein>
<evidence type="ECO:0000256" key="3">
    <source>
        <dbReference type="PROSITE-ProRule" id="PRU00284"/>
    </source>
</evidence>
<dbReference type="Pfam" id="PF00015">
    <property type="entry name" value="MCPsignal"/>
    <property type="match status" value="1"/>
</dbReference>
<keyword evidence="4" id="KW-1133">Transmembrane helix</keyword>
<dbReference type="InterPro" id="IPR004089">
    <property type="entry name" value="MCPsignal_dom"/>
</dbReference>
<dbReference type="GO" id="GO:0004888">
    <property type="term" value="F:transmembrane signaling receptor activity"/>
    <property type="evidence" value="ECO:0007669"/>
    <property type="project" value="TreeGrafter"/>
</dbReference>
<evidence type="ECO:0000256" key="2">
    <source>
        <dbReference type="ARBA" id="ARBA00029447"/>
    </source>
</evidence>
<organism evidence="6 7">
    <name type="scientific">Fluviispira multicolorata</name>
    <dbReference type="NCBI Taxonomy" id="2654512"/>
    <lineage>
        <taxon>Bacteria</taxon>
        <taxon>Pseudomonadati</taxon>
        <taxon>Bdellovibrionota</taxon>
        <taxon>Oligoflexia</taxon>
        <taxon>Silvanigrellales</taxon>
        <taxon>Silvanigrellaceae</taxon>
        <taxon>Fluviispira</taxon>
    </lineage>
</organism>
<dbReference type="PANTHER" id="PTHR43531:SF11">
    <property type="entry name" value="METHYL-ACCEPTING CHEMOTAXIS PROTEIN 3"/>
    <property type="match status" value="1"/>
</dbReference>
<gene>
    <name evidence="6" type="ORF">GCL57_05070</name>
</gene>
<evidence type="ECO:0000313" key="6">
    <source>
        <dbReference type="EMBL" id="KAB8032021.1"/>
    </source>
</evidence>
<dbReference type="InterPro" id="IPR047347">
    <property type="entry name" value="YvaQ-like_sensor"/>
</dbReference>
<dbReference type="SUPFAM" id="SSF58104">
    <property type="entry name" value="Methyl-accepting chemotaxis protein (MCP) signaling domain"/>
    <property type="match status" value="1"/>
</dbReference>
<evidence type="ECO:0000313" key="7">
    <source>
        <dbReference type="Proteomes" id="UP000442694"/>
    </source>
</evidence>
<accession>A0A833JG93</accession>
<keyword evidence="3" id="KW-0807">Transducer</keyword>
<keyword evidence="1" id="KW-0145">Chemotaxis</keyword>
<comment type="similarity">
    <text evidence="2">Belongs to the methyl-accepting chemotaxis (MCP) protein family.</text>
</comment>
<name>A0A833JG93_9BACT</name>
<keyword evidence="7" id="KW-1185">Reference proteome</keyword>
<dbReference type="GO" id="GO:0006935">
    <property type="term" value="P:chemotaxis"/>
    <property type="evidence" value="ECO:0007669"/>
    <property type="project" value="UniProtKB-KW"/>
</dbReference>
<comment type="caution">
    <text evidence="6">The sequence shown here is derived from an EMBL/GenBank/DDBJ whole genome shotgun (WGS) entry which is preliminary data.</text>
</comment>
<dbReference type="GO" id="GO:0005886">
    <property type="term" value="C:plasma membrane"/>
    <property type="evidence" value="ECO:0007669"/>
    <property type="project" value="TreeGrafter"/>
</dbReference>
<reference evidence="6 7" key="1">
    <citation type="submission" date="2019-10" db="EMBL/GenBank/DDBJ databases">
        <title>New genus of Silvanigrellaceae.</title>
        <authorList>
            <person name="Pitt A."/>
            <person name="Hahn M.W."/>
        </authorList>
    </citation>
    <scope>NUCLEOTIDE SEQUENCE [LARGE SCALE GENOMIC DNA]</scope>
    <source>
        <strain evidence="6 7">33A1-SZDP</strain>
    </source>
</reference>